<dbReference type="EMBL" id="JACBZT010000001">
    <property type="protein sequence ID" value="NYJ06679.1"/>
    <property type="molecule type" value="Genomic_DNA"/>
</dbReference>
<dbReference type="InterPro" id="IPR001204">
    <property type="entry name" value="Phos_transporter"/>
</dbReference>
<dbReference type="Pfam" id="PF01384">
    <property type="entry name" value="PHO4"/>
    <property type="match status" value="1"/>
</dbReference>
<feature type="transmembrane region" description="Helical" evidence="6">
    <location>
        <begin position="304"/>
        <end position="329"/>
    </location>
</feature>
<evidence type="ECO:0000313" key="8">
    <source>
        <dbReference type="Proteomes" id="UP000541969"/>
    </source>
</evidence>
<evidence type="ECO:0000256" key="1">
    <source>
        <dbReference type="ARBA" id="ARBA00004141"/>
    </source>
</evidence>
<dbReference type="AlphaFoldDB" id="A0A853CIA5"/>
<evidence type="ECO:0000313" key="7">
    <source>
        <dbReference type="EMBL" id="NYJ06679.1"/>
    </source>
</evidence>
<name>A0A853CIA5_9ACTN</name>
<feature type="transmembrane region" description="Helical" evidence="6">
    <location>
        <begin position="83"/>
        <end position="101"/>
    </location>
</feature>
<protein>
    <submittedName>
        <fullName evidence="7">PiT family inorganic phosphate transporter</fullName>
    </submittedName>
</protein>
<reference evidence="7 8" key="1">
    <citation type="submission" date="2020-07" db="EMBL/GenBank/DDBJ databases">
        <title>Sequencing the genomes of 1000 actinobacteria strains.</title>
        <authorList>
            <person name="Klenk H.-P."/>
        </authorList>
    </citation>
    <scope>NUCLEOTIDE SEQUENCE [LARGE SCALE GENOMIC DNA]</scope>
    <source>
        <strain evidence="7 8">DSM 104001</strain>
    </source>
</reference>
<comment type="subcellular location">
    <subcellularLocation>
        <location evidence="1">Membrane</location>
        <topology evidence="1">Multi-pass membrane protein</topology>
    </subcellularLocation>
</comment>
<keyword evidence="2" id="KW-0813">Transport</keyword>
<feature type="transmembrane region" description="Helical" evidence="6">
    <location>
        <begin position="107"/>
        <end position="123"/>
    </location>
</feature>
<dbReference type="GO" id="GO:0016020">
    <property type="term" value="C:membrane"/>
    <property type="evidence" value="ECO:0007669"/>
    <property type="project" value="UniProtKB-SubCell"/>
</dbReference>
<proteinExistence type="predicted"/>
<comment type="caution">
    <text evidence="7">The sequence shown here is derived from an EMBL/GenBank/DDBJ whole genome shotgun (WGS) entry which is preliminary data.</text>
</comment>
<dbReference type="Proteomes" id="UP000541969">
    <property type="component" value="Unassembled WGS sequence"/>
</dbReference>
<dbReference type="RefSeq" id="WP_179717971.1">
    <property type="nucleotide sequence ID" value="NZ_JACBZT010000001.1"/>
</dbReference>
<keyword evidence="8" id="KW-1185">Reference proteome</keyword>
<evidence type="ECO:0000256" key="4">
    <source>
        <dbReference type="ARBA" id="ARBA00022989"/>
    </source>
</evidence>
<keyword evidence="3 6" id="KW-0812">Transmembrane</keyword>
<feature type="transmembrane region" description="Helical" evidence="6">
    <location>
        <begin position="219"/>
        <end position="241"/>
    </location>
</feature>
<dbReference type="PANTHER" id="PTHR11101">
    <property type="entry name" value="PHOSPHATE TRANSPORTER"/>
    <property type="match status" value="1"/>
</dbReference>
<keyword evidence="5 6" id="KW-0472">Membrane</keyword>
<accession>A0A853CIA5</accession>
<dbReference type="GO" id="GO:0005315">
    <property type="term" value="F:phosphate transmembrane transporter activity"/>
    <property type="evidence" value="ECO:0007669"/>
    <property type="project" value="InterPro"/>
</dbReference>
<gene>
    <name evidence="7" type="ORF">GGQ55_002957</name>
</gene>
<evidence type="ECO:0000256" key="5">
    <source>
        <dbReference type="ARBA" id="ARBA00023136"/>
    </source>
</evidence>
<dbReference type="PANTHER" id="PTHR11101:SF80">
    <property type="entry name" value="PHOSPHATE TRANSPORTER"/>
    <property type="match status" value="1"/>
</dbReference>
<evidence type="ECO:0000256" key="3">
    <source>
        <dbReference type="ARBA" id="ARBA00022692"/>
    </source>
</evidence>
<evidence type="ECO:0000256" key="2">
    <source>
        <dbReference type="ARBA" id="ARBA00022448"/>
    </source>
</evidence>
<organism evidence="7 8">
    <name type="scientific">Petropleomorpha daqingensis</name>
    <dbReference type="NCBI Taxonomy" id="2026353"/>
    <lineage>
        <taxon>Bacteria</taxon>
        <taxon>Bacillati</taxon>
        <taxon>Actinomycetota</taxon>
        <taxon>Actinomycetes</taxon>
        <taxon>Geodermatophilales</taxon>
        <taxon>Geodermatophilaceae</taxon>
        <taxon>Petropleomorpha</taxon>
    </lineage>
</organism>
<keyword evidence="4 6" id="KW-1133">Transmembrane helix</keyword>
<evidence type="ECO:0000256" key="6">
    <source>
        <dbReference type="SAM" id="Phobius"/>
    </source>
</evidence>
<feature type="transmembrane region" description="Helical" evidence="6">
    <location>
        <begin position="135"/>
        <end position="161"/>
    </location>
</feature>
<dbReference type="GO" id="GO:0035435">
    <property type="term" value="P:phosphate ion transmembrane transport"/>
    <property type="evidence" value="ECO:0007669"/>
    <property type="project" value="TreeGrafter"/>
</dbReference>
<feature type="transmembrane region" description="Helical" evidence="6">
    <location>
        <begin position="44"/>
        <end position="71"/>
    </location>
</feature>
<sequence>MDGLFLALIVIVVVALAFDYTNGFHDAANAIAVAVSTKALTPRVALALAAVMNLVGALISTKVAATVGAGIIDPPSGPGGLQVVFAALIGAIAWNLITWYFGLPSSSSHALIGGLVGAALAAAESVQWMGIVDKVVIPMVLSPLVGFGLGYLFMLAILWTFRNRAAHRTERGFRRAQIFSSAAMAFGHGTQDAQKTMGIITLALITSGHLSEENFEVPLWVILASALAISAGTYSGGFRIIRTLGRRVIQLTPAGGFAAQTVASGVMIATATVFAVPVSTTHITTTSIMGVGATRRLSAVRWGVAGNIVVAWVLTLPAAGIVAALAYWLTHAIVG</sequence>